<feature type="chain" id="PRO_5012418523" description="TIGR02001 family outer membrane protein" evidence="1">
    <location>
        <begin position="23"/>
        <end position="221"/>
    </location>
</feature>
<reference evidence="3" key="1">
    <citation type="journal article" date="2017" name="Proc. Natl. Acad. Sci. U.S.A.">
        <title>Simulation of Deepwater Horizon oil plume reveals substrate specialization within a complex community of hydrocarbon degraders.</title>
        <authorList>
            <person name="Hu P."/>
            <person name="Dubinsky E.A."/>
            <person name="Probst A.J."/>
            <person name="Wang J."/>
            <person name="Sieber C.M.K."/>
            <person name="Tom L.M."/>
            <person name="Gardinali P."/>
            <person name="Banfield J.F."/>
            <person name="Atlas R.M."/>
            <person name="Andersen G.L."/>
        </authorList>
    </citation>
    <scope>NUCLEOTIDE SEQUENCE [LARGE SCALE GENOMIC DNA]</scope>
</reference>
<dbReference type="Proteomes" id="UP000243053">
    <property type="component" value="Unassembled WGS sequence"/>
</dbReference>
<evidence type="ECO:0000313" key="2">
    <source>
        <dbReference type="EMBL" id="OUR81167.1"/>
    </source>
</evidence>
<evidence type="ECO:0008006" key="4">
    <source>
        <dbReference type="Google" id="ProtNLM"/>
    </source>
</evidence>
<comment type="caution">
    <text evidence="2">The sequence shown here is derived from an EMBL/GenBank/DDBJ whole genome shotgun (WGS) entry which is preliminary data.</text>
</comment>
<dbReference type="AlphaFoldDB" id="A0A1Y5EKL3"/>
<accession>A0A1Y5EKL3</accession>
<dbReference type="InterPro" id="IPR010239">
    <property type="entry name" value="CHP02001"/>
</dbReference>
<dbReference type="EMBL" id="MAAF01000052">
    <property type="protein sequence ID" value="OUR81167.1"/>
    <property type="molecule type" value="Genomic_DNA"/>
</dbReference>
<organism evidence="2 3">
    <name type="scientific">Colwellia psychrerythraea</name>
    <name type="common">Vibrio psychroerythus</name>
    <dbReference type="NCBI Taxonomy" id="28229"/>
    <lineage>
        <taxon>Bacteria</taxon>
        <taxon>Pseudomonadati</taxon>
        <taxon>Pseudomonadota</taxon>
        <taxon>Gammaproteobacteria</taxon>
        <taxon>Alteromonadales</taxon>
        <taxon>Colwelliaceae</taxon>
        <taxon>Colwellia</taxon>
    </lineage>
</organism>
<dbReference type="NCBIfam" id="TIGR02001">
    <property type="entry name" value="gcw_chp"/>
    <property type="match status" value="1"/>
</dbReference>
<gene>
    <name evidence="2" type="ORF">A9Q75_08240</name>
</gene>
<evidence type="ECO:0000256" key="1">
    <source>
        <dbReference type="SAM" id="SignalP"/>
    </source>
</evidence>
<name>A0A1Y5EKL3_COLPS</name>
<keyword evidence="1" id="KW-0732">Signal</keyword>
<feature type="signal peptide" evidence="1">
    <location>
        <begin position="1"/>
        <end position="22"/>
    </location>
</feature>
<evidence type="ECO:0000313" key="3">
    <source>
        <dbReference type="Proteomes" id="UP000243053"/>
    </source>
</evidence>
<protein>
    <recommendedName>
        <fullName evidence="4">TIGR02001 family outer membrane protein</fullName>
    </recommendedName>
</protein>
<dbReference type="Pfam" id="PF09694">
    <property type="entry name" value="Gcw_chp"/>
    <property type="match status" value="1"/>
</dbReference>
<proteinExistence type="predicted"/>
<sequence>MNKIKLLAATLALTAIAPLVSAEVSVTGTLTSDYVFRGVSQTDSSPAIQASLDYEHESGFFAGVWASNVDFEDDANAEIDFYAGYFGEINDTFSYDVMYNYYTYQGYSSADDSDYGEFLFNAYINSFTLGLGYASDYVNTGDSAQYISAAYDIELPQEYALTLQAGYTMGDAFDDAEYVDYSATVAKTFFDFDFTAAVINTDIDDADNADFRFVLGVSRTF</sequence>